<dbReference type="RefSeq" id="XP_028867867.1">
    <property type="nucleotide sequence ID" value="XM_029012034.1"/>
</dbReference>
<dbReference type="SUPFAM" id="SSF58113">
    <property type="entry name" value="Apolipoprotein A-I"/>
    <property type="match status" value="1"/>
</dbReference>
<dbReference type="GeneID" id="39875394"/>
<reference evidence="1 2" key="1">
    <citation type="journal article" date="2017" name="BMC Genomics">
        <title>Whole-genome assembly of Babesia ovata and comparative genomics between closely related pathogens.</title>
        <authorList>
            <person name="Yamagishi J."/>
            <person name="Asada M."/>
            <person name="Hakimi H."/>
            <person name="Tanaka T.Q."/>
            <person name="Sugimoto C."/>
            <person name="Kawazu S."/>
        </authorList>
    </citation>
    <scope>NUCLEOTIDE SEQUENCE [LARGE SCALE GENOMIC DNA]</scope>
    <source>
        <strain evidence="1 2">Miyake</strain>
    </source>
</reference>
<dbReference type="Proteomes" id="UP000236319">
    <property type="component" value="Unassembled WGS sequence"/>
</dbReference>
<accession>A0A2H6KF69</accession>
<proteinExistence type="predicted"/>
<evidence type="ECO:0000313" key="1">
    <source>
        <dbReference type="EMBL" id="GBE61624.1"/>
    </source>
</evidence>
<sequence length="838" mass="91242">MSCHVSHATDCRRPTLAVGHDEHNVAVICHIIVAINTAHNTLLYHVTSLNSWIIEAETIRAAAEAKAKEAYDKLKVNQTLDANVKKIVAAKEEIEKVHGNLGKVHGNLGAWKTQARSVLQGAIDKATEVHDALDIDGKGDKLKTQIEGIDSARQQIVSANSQLGNHVSSLGKWRDAAKDVIKKADEKCKEILEKVSTKSPESVIYQQSGELQKKGTTLLRAAQEAKKAVAKQVGEALKAVVAMDTDLKRDLKSVKNKLKKGIEDVIRILQVNELGNKVKDDLGTLRQKIEGLKNNMDDDSKPNELVKQALENLAEEKQTLEKVTHKDTGSIKREMDKLYNNFKTAIQNPLDTKVSEVDSAIVALGGKFGIQPEGDKKKLHKIFDKIKEEVGKIKGTPNPKAGLEGIVSGLQNYAKVIGNNVGKTNGGTVSHWVMRILNGNVLVGGWIDEYVSHNNGNFQDSTVTAENQKAAKVKTVIQNKIQERIRSVKPKPTGTKDVGETLKEIQAFHNAVSQTIKAELAPDKADEIAGKVKSDVYYAGGGNKIEHLQGAIKSTLAQLPVLVKNSGDEINTFADSNAALAKLDGILQQATTLHGQLKAATNPDPPTATESPAEAVDSKLNAVREFVDGKNSDKDLAKIFNEKVTDELTKAVKELPGAVSTFNQQAQTQIRAAAKKAITAAAEEIKTDSSGINLKDTMSNFHNVYKDIHQLEEKLNGQVDEHIGKDDNQAGGTGVTADKVTITKDNFGKYYEHVKQDSDGLMKGYLKGESDEGKLPEVIGKIKAEVYNALQMIEPGFSSSPRVNKIDKDTFEKPAKAIEKELRAIKELVDDVDGEVVR</sequence>
<dbReference type="VEuPathDB" id="PiroplasmaDB:BOVATA_031170"/>
<evidence type="ECO:0000313" key="2">
    <source>
        <dbReference type="Proteomes" id="UP000236319"/>
    </source>
</evidence>
<gene>
    <name evidence="1" type="ORF">BOVATA_031170</name>
</gene>
<organism evidence="1 2">
    <name type="scientific">Babesia ovata</name>
    <dbReference type="NCBI Taxonomy" id="189622"/>
    <lineage>
        <taxon>Eukaryota</taxon>
        <taxon>Sar</taxon>
        <taxon>Alveolata</taxon>
        <taxon>Apicomplexa</taxon>
        <taxon>Aconoidasida</taxon>
        <taxon>Piroplasmida</taxon>
        <taxon>Babesiidae</taxon>
        <taxon>Babesia</taxon>
    </lineage>
</organism>
<protein>
    <submittedName>
        <fullName evidence="1">Extracellular matrix-binding ebh, putative</fullName>
    </submittedName>
</protein>
<name>A0A2H6KF69_9APIC</name>
<dbReference type="AlphaFoldDB" id="A0A2H6KF69"/>
<dbReference type="EMBL" id="BDSA01000003">
    <property type="protein sequence ID" value="GBE61624.1"/>
    <property type="molecule type" value="Genomic_DNA"/>
</dbReference>
<comment type="caution">
    <text evidence="1">The sequence shown here is derived from an EMBL/GenBank/DDBJ whole genome shotgun (WGS) entry which is preliminary data.</text>
</comment>
<keyword evidence="2" id="KW-1185">Reference proteome</keyword>